<dbReference type="Proteomes" id="UP001321804">
    <property type="component" value="Chromosome"/>
</dbReference>
<keyword evidence="4 8" id="KW-0378">Hydrolase</keyword>
<keyword evidence="5" id="KW-0190">Covalent protein-DNA linkage</keyword>
<dbReference type="PANTHER" id="PTHR13604:SF0">
    <property type="entry name" value="ABASIC SITE PROCESSING PROTEIN HMCES"/>
    <property type="match status" value="1"/>
</dbReference>
<dbReference type="SUPFAM" id="SSF143081">
    <property type="entry name" value="BB1717-like"/>
    <property type="match status" value="1"/>
</dbReference>
<dbReference type="GO" id="GO:0006508">
    <property type="term" value="P:proteolysis"/>
    <property type="evidence" value="ECO:0007669"/>
    <property type="project" value="UniProtKB-KW"/>
</dbReference>
<evidence type="ECO:0000256" key="6">
    <source>
        <dbReference type="ARBA" id="ARBA00023125"/>
    </source>
</evidence>
<comment type="similarity">
    <text evidence="1 8">Belongs to the SOS response-associated peptidase family.</text>
</comment>
<dbReference type="EC" id="3.4.-.-" evidence="8"/>
<proteinExistence type="inferred from homology"/>
<evidence type="ECO:0000313" key="10">
    <source>
        <dbReference type="Proteomes" id="UP001321804"/>
    </source>
</evidence>
<dbReference type="InterPro" id="IPR036590">
    <property type="entry name" value="SRAP-like"/>
</dbReference>
<organism evidence="9 10">
    <name type="scientific">Xylocopilactobacillus apis</name>
    <dbReference type="NCBI Taxonomy" id="2932183"/>
    <lineage>
        <taxon>Bacteria</taxon>
        <taxon>Bacillati</taxon>
        <taxon>Bacillota</taxon>
        <taxon>Bacilli</taxon>
        <taxon>Lactobacillales</taxon>
        <taxon>Lactobacillaceae</taxon>
        <taxon>Xylocopilactobacillus</taxon>
    </lineage>
</organism>
<protein>
    <recommendedName>
        <fullName evidence="8">Abasic site processing protein</fullName>
        <ecNumber evidence="8">3.4.-.-</ecNumber>
    </recommendedName>
</protein>
<keyword evidence="6" id="KW-0238">DNA-binding</keyword>
<dbReference type="Gene3D" id="3.90.1680.10">
    <property type="entry name" value="SOS response associated peptidase-like"/>
    <property type="match status" value="1"/>
</dbReference>
<keyword evidence="10" id="KW-1185">Reference proteome</keyword>
<dbReference type="EMBL" id="AP026801">
    <property type="protein sequence ID" value="BDR55541.1"/>
    <property type="molecule type" value="Genomic_DNA"/>
</dbReference>
<dbReference type="RefSeq" id="WP_317696945.1">
    <property type="nucleotide sequence ID" value="NZ_AP026801.1"/>
</dbReference>
<evidence type="ECO:0000256" key="4">
    <source>
        <dbReference type="ARBA" id="ARBA00022801"/>
    </source>
</evidence>
<gene>
    <name evidence="9" type="ORF">KIMC2_01030</name>
</gene>
<dbReference type="PANTHER" id="PTHR13604">
    <property type="entry name" value="DC12-RELATED"/>
    <property type="match status" value="1"/>
</dbReference>
<keyword evidence="7" id="KW-0456">Lyase</keyword>
<name>A0AAU9CZ87_9LACO</name>
<dbReference type="GO" id="GO:0106300">
    <property type="term" value="P:protein-DNA covalent cross-linking repair"/>
    <property type="evidence" value="ECO:0007669"/>
    <property type="project" value="InterPro"/>
</dbReference>
<dbReference type="AlphaFoldDB" id="A0AAU9CZ87"/>
<evidence type="ECO:0000256" key="5">
    <source>
        <dbReference type="ARBA" id="ARBA00023124"/>
    </source>
</evidence>
<evidence type="ECO:0000256" key="1">
    <source>
        <dbReference type="ARBA" id="ARBA00008136"/>
    </source>
</evidence>
<reference evidence="9 10" key="1">
    <citation type="journal article" date="2023" name="Microbiol. Spectr.">
        <title>Symbiosis of Carpenter Bees with Uncharacterized Lactic Acid Bacteria Showing NAD Auxotrophy.</title>
        <authorList>
            <person name="Kawasaki S."/>
            <person name="Ozawa K."/>
            <person name="Mori T."/>
            <person name="Yamamoto A."/>
            <person name="Ito M."/>
            <person name="Ohkuma M."/>
            <person name="Sakamoto M."/>
            <person name="Matsutani M."/>
        </authorList>
    </citation>
    <scope>NUCLEOTIDE SEQUENCE [LARGE SCALE GENOMIC DNA]</scope>
    <source>
        <strain evidence="9 10">KimC2</strain>
    </source>
</reference>
<evidence type="ECO:0000313" key="9">
    <source>
        <dbReference type="EMBL" id="BDR55541.1"/>
    </source>
</evidence>
<dbReference type="GO" id="GO:0008233">
    <property type="term" value="F:peptidase activity"/>
    <property type="evidence" value="ECO:0007669"/>
    <property type="project" value="UniProtKB-KW"/>
</dbReference>
<keyword evidence="3" id="KW-0227">DNA damage</keyword>
<dbReference type="GO" id="GO:0003697">
    <property type="term" value="F:single-stranded DNA binding"/>
    <property type="evidence" value="ECO:0007669"/>
    <property type="project" value="InterPro"/>
</dbReference>
<dbReference type="InterPro" id="IPR003738">
    <property type="entry name" value="SRAP"/>
</dbReference>
<evidence type="ECO:0000256" key="2">
    <source>
        <dbReference type="ARBA" id="ARBA00022670"/>
    </source>
</evidence>
<dbReference type="KEGG" id="xak:KIMC2_01030"/>
<dbReference type="Pfam" id="PF02586">
    <property type="entry name" value="SRAP"/>
    <property type="match status" value="1"/>
</dbReference>
<evidence type="ECO:0000256" key="8">
    <source>
        <dbReference type="RuleBase" id="RU364100"/>
    </source>
</evidence>
<dbReference type="GO" id="GO:0016829">
    <property type="term" value="F:lyase activity"/>
    <property type="evidence" value="ECO:0007669"/>
    <property type="project" value="UniProtKB-KW"/>
</dbReference>
<evidence type="ECO:0000256" key="7">
    <source>
        <dbReference type="ARBA" id="ARBA00023239"/>
    </source>
</evidence>
<sequence length="187" mass="21606">MCGRYTFELNQVKEIDRIYELAQKNGYRPDISVVTPGTSPATVISKSNQIEVVTTKWGFPGFKPNQLIINARSETVLEKKMFASAFQKNRCVFPTTGFFEWSAEHQKYWFNYSSNPQALYIAGFYDYFDQTPQSIILTTAPNSSVSEIHDRMPLILQKNQIKPWLTDLDYAKNLLQNPMPELFKTIQ</sequence>
<keyword evidence="2 8" id="KW-0645">Protease</keyword>
<accession>A0AAU9CZ87</accession>
<evidence type="ECO:0000256" key="3">
    <source>
        <dbReference type="ARBA" id="ARBA00022763"/>
    </source>
</evidence>